<feature type="domain" description="4'-phosphopantetheinyl transferase" evidence="3">
    <location>
        <begin position="91"/>
        <end position="154"/>
    </location>
</feature>
<evidence type="ECO:0000313" key="4">
    <source>
        <dbReference type="EMBL" id="QNP49319.1"/>
    </source>
</evidence>
<dbReference type="GO" id="GO:0000287">
    <property type="term" value="F:magnesium ion binding"/>
    <property type="evidence" value="ECO:0007669"/>
    <property type="project" value="InterPro"/>
</dbReference>
<dbReference type="Gene3D" id="3.90.470.20">
    <property type="entry name" value="4'-phosphopantetheinyl transferase domain"/>
    <property type="match status" value="1"/>
</dbReference>
<organism evidence="4 5">
    <name type="scientific">Diaphorobacter aerolatus</name>
    <dbReference type="NCBI Taxonomy" id="1288495"/>
    <lineage>
        <taxon>Bacteria</taxon>
        <taxon>Pseudomonadati</taxon>
        <taxon>Pseudomonadota</taxon>
        <taxon>Betaproteobacteria</taxon>
        <taxon>Burkholderiales</taxon>
        <taxon>Comamonadaceae</taxon>
        <taxon>Diaphorobacter</taxon>
    </lineage>
</organism>
<accession>A0A7H0GM03</accession>
<evidence type="ECO:0000256" key="2">
    <source>
        <dbReference type="ARBA" id="ARBA00022679"/>
    </source>
</evidence>
<reference evidence="4 5" key="1">
    <citation type="submission" date="2020-08" db="EMBL/GenBank/DDBJ databases">
        <title>Genome sequence of Diaphorobacter aerolatus KACC 16536T.</title>
        <authorList>
            <person name="Hyun D.-W."/>
            <person name="Bae J.-W."/>
        </authorList>
    </citation>
    <scope>NUCLEOTIDE SEQUENCE [LARGE SCALE GENOMIC DNA]</scope>
    <source>
        <strain evidence="4 5">KACC 16536</strain>
    </source>
</reference>
<evidence type="ECO:0000259" key="3">
    <source>
        <dbReference type="Pfam" id="PF01648"/>
    </source>
</evidence>
<dbReference type="KEGG" id="daer:H9K75_04445"/>
<proteinExistence type="inferred from homology"/>
<dbReference type="GO" id="GO:0008897">
    <property type="term" value="F:holo-[acyl-carrier-protein] synthase activity"/>
    <property type="evidence" value="ECO:0007669"/>
    <property type="project" value="InterPro"/>
</dbReference>
<gene>
    <name evidence="4" type="ORF">H9K75_04445</name>
</gene>
<dbReference type="AlphaFoldDB" id="A0A7H0GM03"/>
<dbReference type="PANTHER" id="PTHR12215:SF10">
    <property type="entry name" value="L-AMINOADIPATE-SEMIALDEHYDE DEHYDROGENASE-PHOSPHOPANTETHEINYL TRANSFERASE"/>
    <property type="match status" value="1"/>
</dbReference>
<dbReference type="GO" id="GO:0005829">
    <property type="term" value="C:cytosol"/>
    <property type="evidence" value="ECO:0007669"/>
    <property type="project" value="TreeGrafter"/>
</dbReference>
<dbReference type="Proteomes" id="UP000516028">
    <property type="component" value="Chromosome"/>
</dbReference>
<dbReference type="EMBL" id="CP060783">
    <property type="protein sequence ID" value="QNP49319.1"/>
    <property type="molecule type" value="Genomic_DNA"/>
</dbReference>
<dbReference type="PANTHER" id="PTHR12215">
    <property type="entry name" value="PHOSPHOPANTETHEINE TRANSFERASE"/>
    <property type="match status" value="1"/>
</dbReference>
<name>A0A7H0GM03_9BURK</name>
<keyword evidence="2 4" id="KW-0808">Transferase</keyword>
<sequence length="227" mass="25782">MSASFERWLTASENQRLAQLSVPARREEFIACRYALRWLLARDVRQIGQFPLEAPHGRGPRLDTRHPLSHLLHLSLSHSNGYIACAVSSQPVGIDIEILARQPRSTWHERAALACTDHERAELSTIADDEQRHRRFMQWWSLKEAWFKRAQTGVDLALLPRLACVQGDAIPLPRALAEHARCWTTRTPEGHAALLSVCSQIPDMRCELQDDAQLRWLCAGSFGYAMA</sequence>
<evidence type="ECO:0000256" key="1">
    <source>
        <dbReference type="ARBA" id="ARBA00010990"/>
    </source>
</evidence>
<dbReference type="RefSeq" id="WP_187724911.1">
    <property type="nucleotide sequence ID" value="NZ_CP060783.1"/>
</dbReference>
<comment type="similarity">
    <text evidence="1">Belongs to the P-Pant transferase superfamily. Gsp/Sfp/HetI/AcpT family.</text>
</comment>
<dbReference type="InterPro" id="IPR037143">
    <property type="entry name" value="4-PPantetheinyl_Trfase_dom_sf"/>
</dbReference>
<evidence type="ECO:0000313" key="5">
    <source>
        <dbReference type="Proteomes" id="UP000516028"/>
    </source>
</evidence>
<dbReference type="SUPFAM" id="SSF56214">
    <property type="entry name" value="4'-phosphopantetheinyl transferase"/>
    <property type="match status" value="2"/>
</dbReference>
<dbReference type="Pfam" id="PF01648">
    <property type="entry name" value="ACPS"/>
    <property type="match status" value="1"/>
</dbReference>
<dbReference type="GO" id="GO:0019878">
    <property type="term" value="P:lysine biosynthetic process via aminoadipic acid"/>
    <property type="evidence" value="ECO:0007669"/>
    <property type="project" value="TreeGrafter"/>
</dbReference>
<keyword evidence="5" id="KW-1185">Reference proteome</keyword>
<dbReference type="InterPro" id="IPR008278">
    <property type="entry name" value="4-PPantetheinyl_Trfase_dom"/>
</dbReference>
<protein>
    <submittedName>
        <fullName evidence="4">4'-phosphopantetheinyl transferase superfamily protein</fullName>
    </submittedName>
</protein>
<dbReference type="InterPro" id="IPR050559">
    <property type="entry name" value="P-Pant_transferase_sf"/>
</dbReference>